<dbReference type="InterPro" id="IPR003661">
    <property type="entry name" value="HisK_dim/P_dom"/>
</dbReference>
<dbReference type="SUPFAM" id="SSF52172">
    <property type="entry name" value="CheY-like"/>
    <property type="match status" value="1"/>
</dbReference>
<dbReference type="SMART" id="SM00387">
    <property type="entry name" value="HATPase_c"/>
    <property type="match status" value="1"/>
</dbReference>
<dbReference type="Proteomes" id="UP000029391">
    <property type="component" value="Unassembled WGS sequence"/>
</dbReference>
<gene>
    <name evidence="10" type="ORF">P873_13185</name>
</gene>
<dbReference type="InterPro" id="IPR011006">
    <property type="entry name" value="CheY-like_superfamily"/>
</dbReference>
<sequence>MAGDGSGGRVADGGLQACGTRRGALAALFAALLALACADVAATQRVAGVAGIPGVAVTAAPATGVPPPLPSPGLVEALEIERDGVRLALPLDRRYLHLRRGDHDLHLRLRPPPAPLAWRWRLQLVGVDDDWRELRWPAEMRWPRLPPGPNALRIGVDRGDGWELAEERLLLVDSPWWQTRGVLLVIGALMLAGVAGAAVYDHGRRRRAAEWQRSQARREEAERQSEAKTRFLATLGHELRTPLTGVLGMAELLQGGELNPAQRLQVEAIGHAGRHLLRLVNDALDLARIEAGRLQIEQRPFALWPLLQEVSALLQPMAEAKGLQFGLACSPQTPEALSGDPTRIRQILFNLGHNAIKFCRRGQVTIQVEPLWPQGLHLIVQDDGPGLDSEQQSRLFRRFEAGGSGGSGSGLGLAISRELAVAMGGRIEVHSAPGQGARFEVELPLPGTDAPLPAPPPEVANLPAAGRRLLLVEDDPLVGEVIAGLLRSRGHTVVHAAHALSALAELDCAAYDLAIVDLDLPGIDGLQLAGLIQGRWSLPLLALTARADADAEPQARAAGMAAFVRKPVSGEELDQLITALLEGEGVGETRNEERGTMGRSGFSRDPYPHARGTRGP</sequence>
<dbReference type="SMART" id="SM00388">
    <property type="entry name" value="HisKA"/>
    <property type="match status" value="1"/>
</dbReference>
<dbReference type="PROSITE" id="PS50109">
    <property type="entry name" value="HIS_KIN"/>
    <property type="match status" value="1"/>
</dbReference>
<dbReference type="InterPro" id="IPR036890">
    <property type="entry name" value="HATPase_C_sf"/>
</dbReference>
<evidence type="ECO:0000259" key="9">
    <source>
        <dbReference type="PROSITE" id="PS50110"/>
    </source>
</evidence>
<evidence type="ECO:0000256" key="2">
    <source>
        <dbReference type="ARBA" id="ARBA00012438"/>
    </source>
</evidence>
<evidence type="ECO:0000313" key="11">
    <source>
        <dbReference type="Proteomes" id="UP000029391"/>
    </source>
</evidence>
<feature type="domain" description="Response regulatory" evidence="9">
    <location>
        <begin position="468"/>
        <end position="581"/>
    </location>
</feature>
<name>A0A091BX42_9GAMM</name>
<proteinExistence type="predicted"/>
<dbReference type="GO" id="GO:0009927">
    <property type="term" value="F:histidine phosphotransfer kinase activity"/>
    <property type="evidence" value="ECO:0007669"/>
    <property type="project" value="TreeGrafter"/>
</dbReference>
<evidence type="ECO:0000256" key="3">
    <source>
        <dbReference type="ARBA" id="ARBA00022553"/>
    </source>
</evidence>
<feature type="compositionally biased region" description="Basic and acidic residues" evidence="7">
    <location>
        <begin position="587"/>
        <end position="596"/>
    </location>
</feature>
<dbReference type="AlphaFoldDB" id="A0A091BX42"/>
<protein>
    <recommendedName>
        <fullName evidence="2">histidine kinase</fullName>
        <ecNumber evidence="2">2.7.13.3</ecNumber>
    </recommendedName>
</protein>
<evidence type="ECO:0000256" key="4">
    <source>
        <dbReference type="ARBA" id="ARBA00022679"/>
    </source>
</evidence>
<dbReference type="EC" id="2.7.13.3" evidence="2"/>
<dbReference type="GO" id="GO:0000155">
    <property type="term" value="F:phosphorelay sensor kinase activity"/>
    <property type="evidence" value="ECO:0007669"/>
    <property type="project" value="InterPro"/>
</dbReference>
<comment type="catalytic activity">
    <reaction evidence="1">
        <text>ATP + protein L-histidine = ADP + protein N-phospho-L-histidine.</text>
        <dbReference type="EC" id="2.7.13.3"/>
    </reaction>
</comment>
<dbReference type="PANTHER" id="PTHR43047:SF72">
    <property type="entry name" value="OSMOSENSING HISTIDINE PROTEIN KINASE SLN1"/>
    <property type="match status" value="1"/>
</dbReference>
<dbReference type="eggNOG" id="COG2205">
    <property type="taxonomic scope" value="Bacteria"/>
</dbReference>
<dbReference type="GO" id="GO:0005886">
    <property type="term" value="C:plasma membrane"/>
    <property type="evidence" value="ECO:0007669"/>
    <property type="project" value="TreeGrafter"/>
</dbReference>
<dbReference type="InterPro" id="IPR003594">
    <property type="entry name" value="HATPase_dom"/>
</dbReference>
<dbReference type="Gene3D" id="3.30.565.10">
    <property type="entry name" value="Histidine kinase-like ATPase, C-terminal domain"/>
    <property type="match status" value="1"/>
</dbReference>
<dbReference type="InterPro" id="IPR036097">
    <property type="entry name" value="HisK_dim/P_sf"/>
</dbReference>
<dbReference type="SUPFAM" id="SSF55874">
    <property type="entry name" value="ATPase domain of HSP90 chaperone/DNA topoisomerase II/histidine kinase"/>
    <property type="match status" value="1"/>
</dbReference>
<dbReference type="SUPFAM" id="SSF47384">
    <property type="entry name" value="Homodimeric domain of signal transducing histidine kinase"/>
    <property type="match status" value="1"/>
</dbReference>
<keyword evidence="11" id="KW-1185">Reference proteome</keyword>
<evidence type="ECO:0000259" key="8">
    <source>
        <dbReference type="PROSITE" id="PS50109"/>
    </source>
</evidence>
<dbReference type="CDD" id="cd17546">
    <property type="entry name" value="REC_hyHK_CKI1_RcsC-like"/>
    <property type="match status" value="1"/>
</dbReference>
<organism evidence="10 11">
    <name type="scientific">Arenimonas composti TR7-09 = DSM 18010</name>
    <dbReference type="NCBI Taxonomy" id="1121013"/>
    <lineage>
        <taxon>Bacteria</taxon>
        <taxon>Pseudomonadati</taxon>
        <taxon>Pseudomonadota</taxon>
        <taxon>Gammaproteobacteria</taxon>
        <taxon>Lysobacterales</taxon>
        <taxon>Lysobacteraceae</taxon>
        <taxon>Arenimonas</taxon>
    </lineage>
</organism>
<dbReference type="InterPro" id="IPR005467">
    <property type="entry name" value="His_kinase_dom"/>
</dbReference>
<dbReference type="EMBL" id="AWXU01000047">
    <property type="protein sequence ID" value="KFN48900.1"/>
    <property type="molecule type" value="Genomic_DNA"/>
</dbReference>
<dbReference type="Gene3D" id="1.10.287.130">
    <property type="match status" value="1"/>
</dbReference>
<keyword evidence="3 6" id="KW-0597">Phosphoprotein</keyword>
<dbReference type="Pfam" id="PF00512">
    <property type="entry name" value="HisKA"/>
    <property type="match status" value="1"/>
</dbReference>
<feature type="region of interest" description="Disordered" evidence="7">
    <location>
        <begin position="584"/>
        <end position="616"/>
    </location>
</feature>
<dbReference type="Gene3D" id="3.40.50.2300">
    <property type="match status" value="1"/>
</dbReference>
<dbReference type="InterPro" id="IPR004358">
    <property type="entry name" value="Sig_transdc_His_kin-like_C"/>
</dbReference>
<evidence type="ECO:0000313" key="10">
    <source>
        <dbReference type="EMBL" id="KFN48900.1"/>
    </source>
</evidence>
<dbReference type="PRINTS" id="PR00344">
    <property type="entry name" value="BCTRLSENSOR"/>
</dbReference>
<dbReference type="Pfam" id="PF00072">
    <property type="entry name" value="Response_reg"/>
    <property type="match status" value="1"/>
</dbReference>
<keyword evidence="5" id="KW-0418">Kinase</keyword>
<dbReference type="PANTHER" id="PTHR43047">
    <property type="entry name" value="TWO-COMPONENT HISTIDINE PROTEIN KINASE"/>
    <property type="match status" value="1"/>
</dbReference>
<dbReference type="STRING" id="1121013.GCA_000426365_01307"/>
<feature type="domain" description="Histidine kinase" evidence="8">
    <location>
        <begin position="234"/>
        <end position="447"/>
    </location>
</feature>
<evidence type="ECO:0000256" key="5">
    <source>
        <dbReference type="ARBA" id="ARBA00022777"/>
    </source>
</evidence>
<dbReference type="SMART" id="SM00448">
    <property type="entry name" value="REC"/>
    <property type="match status" value="1"/>
</dbReference>
<reference evidence="10 11" key="1">
    <citation type="submission" date="2013-09" db="EMBL/GenBank/DDBJ databases">
        <title>Genome sequencing of Arenimonas composti.</title>
        <authorList>
            <person name="Chen F."/>
            <person name="Wang G."/>
        </authorList>
    </citation>
    <scope>NUCLEOTIDE SEQUENCE [LARGE SCALE GENOMIC DNA]</scope>
    <source>
        <strain evidence="10 11">TR7-09</strain>
    </source>
</reference>
<dbReference type="InterPro" id="IPR001789">
    <property type="entry name" value="Sig_transdc_resp-reg_receiver"/>
</dbReference>
<evidence type="ECO:0000256" key="6">
    <source>
        <dbReference type="PROSITE-ProRule" id="PRU00169"/>
    </source>
</evidence>
<feature type="modified residue" description="4-aspartylphosphate" evidence="6">
    <location>
        <position position="517"/>
    </location>
</feature>
<evidence type="ECO:0000256" key="7">
    <source>
        <dbReference type="SAM" id="MobiDB-lite"/>
    </source>
</evidence>
<comment type="caution">
    <text evidence="10">The sequence shown here is derived from an EMBL/GenBank/DDBJ whole genome shotgun (WGS) entry which is preliminary data.</text>
</comment>
<accession>A0A091BX42</accession>
<dbReference type="Pfam" id="PF02518">
    <property type="entry name" value="HATPase_c"/>
    <property type="match status" value="1"/>
</dbReference>
<dbReference type="CDD" id="cd00082">
    <property type="entry name" value="HisKA"/>
    <property type="match status" value="1"/>
</dbReference>
<dbReference type="PROSITE" id="PS50110">
    <property type="entry name" value="RESPONSE_REGULATORY"/>
    <property type="match status" value="1"/>
</dbReference>
<keyword evidence="4" id="KW-0808">Transferase</keyword>
<evidence type="ECO:0000256" key="1">
    <source>
        <dbReference type="ARBA" id="ARBA00000085"/>
    </source>
</evidence>